<organism evidence="1 2">
    <name type="scientific">Batillaria attramentaria</name>
    <dbReference type="NCBI Taxonomy" id="370345"/>
    <lineage>
        <taxon>Eukaryota</taxon>
        <taxon>Metazoa</taxon>
        <taxon>Spiralia</taxon>
        <taxon>Lophotrochozoa</taxon>
        <taxon>Mollusca</taxon>
        <taxon>Gastropoda</taxon>
        <taxon>Caenogastropoda</taxon>
        <taxon>Sorbeoconcha</taxon>
        <taxon>Cerithioidea</taxon>
        <taxon>Batillariidae</taxon>
        <taxon>Batillaria</taxon>
    </lineage>
</organism>
<sequence length="97" mass="11511">MPLNQGLEEQFIQQNLSVWKRKKSKHKGSRIQRSDMGHIKQIWSQLIHYFMLCLVEGKMLTTEYSVKFTVNSCRVPSQKAGRSRAYRKTDWLVFHLV</sequence>
<comment type="caution">
    <text evidence="1">The sequence shown here is derived from an EMBL/GenBank/DDBJ whole genome shotgun (WGS) entry which is preliminary data.</text>
</comment>
<proteinExistence type="predicted"/>
<dbReference type="AlphaFoldDB" id="A0ABD0JRP1"/>
<protein>
    <submittedName>
        <fullName evidence="1">Uncharacterized protein</fullName>
    </submittedName>
</protein>
<name>A0ABD0JRP1_9CAEN</name>
<dbReference type="EMBL" id="JACVVK020000343">
    <property type="protein sequence ID" value="KAK7477664.1"/>
    <property type="molecule type" value="Genomic_DNA"/>
</dbReference>
<evidence type="ECO:0000313" key="1">
    <source>
        <dbReference type="EMBL" id="KAK7477664.1"/>
    </source>
</evidence>
<keyword evidence="2" id="KW-1185">Reference proteome</keyword>
<evidence type="ECO:0000313" key="2">
    <source>
        <dbReference type="Proteomes" id="UP001519460"/>
    </source>
</evidence>
<dbReference type="Proteomes" id="UP001519460">
    <property type="component" value="Unassembled WGS sequence"/>
</dbReference>
<accession>A0ABD0JRP1</accession>
<gene>
    <name evidence="1" type="ORF">BaRGS_00031048</name>
</gene>
<reference evidence="1 2" key="1">
    <citation type="journal article" date="2023" name="Sci. Data">
        <title>Genome assembly of the Korean intertidal mud-creeper Batillaria attramentaria.</title>
        <authorList>
            <person name="Patra A.K."/>
            <person name="Ho P.T."/>
            <person name="Jun S."/>
            <person name="Lee S.J."/>
            <person name="Kim Y."/>
            <person name="Won Y.J."/>
        </authorList>
    </citation>
    <scope>NUCLEOTIDE SEQUENCE [LARGE SCALE GENOMIC DNA]</scope>
    <source>
        <strain evidence="1">Wonlab-2016</strain>
    </source>
</reference>